<dbReference type="AlphaFoldDB" id="A0A7K9Z0W2"/>
<reference evidence="31 32" key="1">
    <citation type="submission" date="2019-09" db="EMBL/GenBank/DDBJ databases">
        <title>Bird 10,000 Genomes (B10K) Project - Family phase.</title>
        <authorList>
            <person name="Zhang G."/>
        </authorList>
    </citation>
    <scope>NUCLEOTIDE SEQUENCE [LARGE SCALE GENOMIC DNA]</scope>
    <source>
        <strain evidence="31">B10K-DU-001-53</strain>
        <tissue evidence="31">Muscle</tissue>
    </source>
</reference>
<keyword evidence="10 26" id="KW-0645">Protease</keyword>
<dbReference type="PROSITE" id="PS50234">
    <property type="entry name" value="VWFA"/>
    <property type="match status" value="1"/>
</dbReference>
<feature type="disulfide bond" evidence="25">
    <location>
        <begin position="126"/>
        <end position="153"/>
    </location>
</feature>
<evidence type="ECO:0000256" key="12">
    <source>
        <dbReference type="ARBA" id="ARBA00022729"/>
    </source>
</evidence>
<feature type="domain" description="Sushi" evidence="30">
    <location>
        <begin position="98"/>
        <end position="155"/>
    </location>
</feature>
<evidence type="ECO:0000256" key="4">
    <source>
        <dbReference type="ARBA" id="ARBA00004241"/>
    </source>
</evidence>
<evidence type="ECO:0000256" key="17">
    <source>
        <dbReference type="ARBA" id="ARBA00022875"/>
    </source>
</evidence>
<dbReference type="PANTHER" id="PTHR46393">
    <property type="entry name" value="SUSHI DOMAIN-CONTAINING PROTEIN"/>
    <property type="match status" value="1"/>
</dbReference>
<feature type="domain" description="Peptidase S1" evidence="29">
    <location>
        <begin position="408"/>
        <end position="719"/>
    </location>
</feature>
<feature type="domain" description="Sushi" evidence="30">
    <location>
        <begin position="36"/>
        <end position="95"/>
    </location>
</feature>
<evidence type="ECO:0000256" key="2">
    <source>
        <dbReference type="ARBA" id="ARBA00001936"/>
    </source>
</evidence>
<dbReference type="InterPro" id="IPR011360">
    <property type="entry name" value="Compl_C2_B"/>
</dbReference>
<evidence type="ECO:0000256" key="18">
    <source>
        <dbReference type="ARBA" id="ARBA00023157"/>
    </source>
</evidence>
<evidence type="ECO:0000259" key="28">
    <source>
        <dbReference type="PROSITE" id="PS50234"/>
    </source>
</evidence>
<evidence type="ECO:0000256" key="24">
    <source>
        <dbReference type="PIRSR" id="PIRSR001154-1"/>
    </source>
</evidence>
<comment type="cofactor">
    <cofactor evidence="2">
        <name>Mn(2+)</name>
        <dbReference type="ChEBI" id="CHEBI:29035"/>
    </cofactor>
</comment>
<dbReference type="InterPro" id="IPR002035">
    <property type="entry name" value="VWF_A"/>
</dbReference>
<evidence type="ECO:0000256" key="11">
    <source>
        <dbReference type="ARBA" id="ARBA00022723"/>
    </source>
</evidence>
<dbReference type="Pfam" id="PF00092">
    <property type="entry name" value="VWA"/>
    <property type="match status" value="1"/>
</dbReference>
<evidence type="ECO:0000256" key="19">
    <source>
        <dbReference type="ARBA" id="ARBA00023180"/>
    </source>
</evidence>
<dbReference type="EMBL" id="VXAB01012562">
    <property type="protein sequence ID" value="NXJ15040.1"/>
    <property type="molecule type" value="Genomic_DNA"/>
</dbReference>
<evidence type="ECO:0000256" key="10">
    <source>
        <dbReference type="ARBA" id="ARBA00022670"/>
    </source>
</evidence>
<dbReference type="InterPro" id="IPR001254">
    <property type="entry name" value="Trypsin_dom"/>
</dbReference>
<feature type="domain" description="VWFA" evidence="28">
    <location>
        <begin position="203"/>
        <end position="404"/>
    </location>
</feature>
<dbReference type="PROSITE" id="PS00134">
    <property type="entry name" value="TRYPSIN_HIS"/>
    <property type="match status" value="1"/>
</dbReference>
<evidence type="ECO:0000256" key="23">
    <source>
        <dbReference type="ARBA" id="ARBA00093544"/>
    </source>
</evidence>
<keyword evidence="9 25" id="KW-0768">Sushi</keyword>
<dbReference type="GO" id="GO:0070062">
    <property type="term" value="C:extracellular exosome"/>
    <property type="evidence" value="ECO:0007669"/>
    <property type="project" value="TreeGrafter"/>
</dbReference>
<comment type="function">
    <text evidence="21">Precursor of the catalytic component of the C3 and C5 convertase complexes, which are part of the complement pathway, a cascade of proteins that leads to phagocytosis and breakdown of pathogens and signaling that strengthens the adaptive immune system. Component C2 is part of the classical, lectin and GZMK complement systems.</text>
</comment>
<keyword evidence="19" id="KW-0325">Glycoprotein</keyword>
<dbReference type="GO" id="GO:0006508">
    <property type="term" value="P:proteolysis"/>
    <property type="evidence" value="ECO:0007669"/>
    <property type="project" value="UniProtKB-KW"/>
</dbReference>
<dbReference type="InterPro" id="IPR001314">
    <property type="entry name" value="Peptidase_S1A"/>
</dbReference>
<evidence type="ECO:0000256" key="13">
    <source>
        <dbReference type="ARBA" id="ARBA00022737"/>
    </source>
</evidence>
<evidence type="ECO:0000256" key="1">
    <source>
        <dbReference type="ARBA" id="ARBA00000095"/>
    </source>
</evidence>
<evidence type="ECO:0000256" key="21">
    <source>
        <dbReference type="ARBA" id="ARBA00093302"/>
    </source>
</evidence>
<dbReference type="SUPFAM" id="SSF50494">
    <property type="entry name" value="Trypsin-like serine proteases"/>
    <property type="match status" value="1"/>
</dbReference>
<evidence type="ECO:0000313" key="31">
    <source>
        <dbReference type="EMBL" id="NXJ15040.1"/>
    </source>
</evidence>
<dbReference type="InterPro" id="IPR033116">
    <property type="entry name" value="TRYPSIN_SER"/>
</dbReference>
<keyword evidence="14 26" id="KW-0378">Hydrolase</keyword>
<comment type="catalytic activity">
    <reaction evidence="1">
        <text>Selective cleavage of Arg-|-Ser bond in complement component C3 alpha-chain to form C3a and C3b, and Arg-|-Xaa bond in complement component C5 alpha-chain to form C5a and C5b.</text>
        <dbReference type="EC" id="3.4.21.43"/>
    </reaction>
</comment>
<evidence type="ECO:0000256" key="26">
    <source>
        <dbReference type="RuleBase" id="RU363034"/>
    </source>
</evidence>
<dbReference type="InterPro" id="IPR043504">
    <property type="entry name" value="Peptidase_S1_PA_chymotrypsin"/>
</dbReference>
<evidence type="ECO:0000256" key="9">
    <source>
        <dbReference type="ARBA" id="ARBA00022659"/>
    </source>
</evidence>
<name>A0A7K9Z0W2_9GALL</name>
<dbReference type="PRINTS" id="PR00722">
    <property type="entry name" value="CHYMOTRYPSIN"/>
</dbReference>
<dbReference type="GO" id="GO:0045087">
    <property type="term" value="P:innate immune response"/>
    <property type="evidence" value="ECO:0007669"/>
    <property type="project" value="UniProtKB-KW"/>
</dbReference>
<comment type="subunit">
    <text evidence="23">Serine protease component of the C3 convertase, also named C4bC2b, composed of the serine protease complement C2b and complement C4b. Serine protease component of the C5 convertase, also named C4bC2bC3b, composed of the serine protease complement C2b, complement C3b, as well as complement C4b.</text>
</comment>
<dbReference type="GO" id="GO:0004252">
    <property type="term" value="F:serine-type endopeptidase activity"/>
    <property type="evidence" value="ECO:0007669"/>
    <property type="project" value="UniProtKB-EC"/>
</dbReference>
<feature type="active site" description="Charge relay system" evidence="24">
    <location>
        <position position="531"/>
    </location>
</feature>
<dbReference type="SMART" id="SM00032">
    <property type="entry name" value="CCP"/>
    <property type="match status" value="2"/>
</dbReference>
<keyword evidence="7" id="KW-0964">Secreted</keyword>
<dbReference type="SMART" id="SM00327">
    <property type="entry name" value="VWA"/>
    <property type="match status" value="1"/>
</dbReference>
<dbReference type="PIRSF" id="PIRSF001154">
    <property type="entry name" value="Compl_C2_B"/>
    <property type="match status" value="1"/>
</dbReference>
<dbReference type="GO" id="GO:0009986">
    <property type="term" value="C:cell surface"/>
    <property type="evidence" value="ECO:0007669"/>
    <property type="project" value="UniProtKB-SubCell"/>
</dbReference>
<keyword evidence="16" id="KW-0391">Immunity</keyword>
<evidence type="ECO:0000256" key="22">
    <source>
        <dbReference type="ARBA" id="ARBA00093306"/>
    </source>
</evidence>
<dbReference type="SMART" id="SM00020">
    <property type="entry name" value="Tryp_SPc"/>
    <property type="match status" value="1"/>
</dbReference>
<gene>
    <name evidence="31" type="primary">C2</name>
    <name evidence="31" type="ORF">ODOGUJ_R09644</name>
</gene>
<evidence type="ECO:0000259" key="30">
    <source>
        <dbReference type="PROSITE" id="PS50923"/>
    </source>
</evidence>
<dbReference type="InterPro" id="IPR035976">
    <property type="entry name" value="Sushi/SCR/CCP_sf"/>
</dbReference>
<feature type="non-terminal residue" evidence="31">
    <location>
        <position position="727"/>
    </location>
</feature>
<keyword evidence="18 25" id="KW-1015">Disulfide bond</keyword>
<evidence type="ECO:0000256" key="16">
    <source>
        <dbReference type="ARBA" id="ARBA00022859"/>
    </source>
</evidence>
<evidence type="ECO:0000256" key="3">
    <source>
        <dbReference type="ARBA" id="ARBA00001946"/>
    </source>
</evidence>
<organism evidence="31 32">
    <name type="scientific">Odontophorus gujanensis</name>
    <name type="common">marbled wood quail</name>
    <dbReference type="NCBI Taxonomy" id="886794"/>
    <lineage>
        <taxon>Eukaryota</taxon>
        <taxon>Metazoa</taxon>
        <taxon>Chordata</taxon>
        <taxon>Craniata</taxon>
        <taxon>Vertebrata</taxon>
        <taxon>Euteleostomi</taxon>
        <taxon>Archelosauria</taxon>
        <taxon>Archosauria</taxon>
        <taxon>Dinosauria</taxon>
        <taxon>Saurischia</taxon>
        <taxon>Theropoda</taxon>
        <taxon>Coelurosauria</taxon>
        <taxon>Aves</taxon>
        <taxon>Neognathae</taxon>
        <taxon>Galloanserae</taxon>
        <taxon>Galliformes</taxon>
        <taxon>Odontophoridae</taxon>
        <taxon>Odontophorus</taxon>
    </lineage>
</organism>
<evidence type="ECO:0000313" key="32">
    <source>
        <dbReference type="Proteomes" id="UP000522663"/>
    </source>
</evidence>
<dbReference type="SUPFAM" id="SSF57535">
    <property type="entry name" value="Complement control module/SCR domain"/>
    <property type="match status" value="2"/>
</dbReference>
<dbReference type="Gene3D" id="2.10.70.10">
    <property type="entry name" value="Complement Module, domain 1"/>
    <property type="match status" value="2"/>
</dbReference>
<dbReference type="Pfam" id="PF00089">
    <property type="entry name" value="Trypsin"/>
    <property type="match status" value="2"/>
</dbReference>
<keyword evidence="12" id="KW-0732">Signal</keyword>
<sequence length="727" mass="78646">CAPQCPPGSYPHPPGRTRQRCGAPRGRPEPVRCRALRCPAPLSFPHGTMEPRLPAYPSGSTLRFECDDGFVLRGAAELRCRPGGVWSDPIPVCDDGEGDCPPAAAPAGGVTTGGGRHHGAEVGVHCGAGLQLLGPPRRHCMETGRWSGPEPTCRHPYSYDLPEDISGGLGSSFASILELAGARADDETSLGRRIVLSRNGSLHVYVLLDASGSVQQDNFELFRQSAVAIVDRLSSFEVPLRFAIISFATNTRIIISTTEEDASDADEVIARLEAMKFGEHGNATGTNMHGALLEVYHMILFQKERSAREGRPDVWKDTRHVVILLTDGRFNVGGHPRDAVAKIEDVLEIKEDREEYLDIYAFGVGALEVDIAELEAVASHRRDERHAFKLADASALRQALEGALAATALGDLCGVIVPAGAARPPWHVILRTGVQQRCAGTLLGGRWVLTAAHCFLGGESPHTWSAELGTAPKDLSSPLILPLIPIFFLCVCGGVSAAGGQEVSIRGWNIHEDFDIRGRAARGVPEFYDYDVALVELEEEVGDMGLPRRICIPCTEDANRAMRMAPGSTCQKQEVELLGHTHIPAEFVSLEGKRLSVRIKEQEERAPCLGGAVQPGMPHANASVRDVVTERFLCSGQESGGEREDAACKGESGGSLFVERRHRFLQVGVLSWGTFNPCHRGGRNAEGGLLRAPAPPGHHPRDFAISLFRIQPWLRRHLGGVLRFTPL</sequence>
<evidence type="ECO:0000259" key="29">
    <source>
        <dbReference type="PROSITE" id="PS50240"/>
    </source>
</evidence>
<dbReference type="PROSITE" id="PS50240">
    <property type="entry name" value="TRYPSIN_DOM"/>
    <property type="match status" value="1"/>
</dbReference>
<keyword evidence="17" id="KW-0180">Complement pathway</keyword>
<keyword evidence="32" id="KW-1185">Reference proteome</keyword>
<evidence type="ECO:0000256" key="27">
    <source>
        <dbReference type="SAM" id="MobiDB-lite"/>
    </source>
</evidence>
<dbReference type="PANTHER" id="PTHR46393:SF2">
    <property type="entry name" value="COMPLEMENT C2"/>
    <property type="match status" value="1"/>
</dbReference>
<dbReference type="SUPFAM" id="SSF53300">
    <property type="entry name" value="vWA-like"/>
    <property type="match status" value="1"/>
</dbReference>
<keyword evidence="11" id="KW-0479">Metal-binding</keyword>
<protein>
    <recommendedName>
        <fullName evidence="6">Complement C2</fullName>
    </recommendedName>
    <alternativeName>
        <fullName evidence="20">C3/C5 convertase</fullName>
    </alternativeName>
</protein>
<dbReference type="InterPro" id="IPR009003">
    <property type="entry name" value="Peptidase_S1_PA"/>
</dbReference>
<feature type="active site" description="Charge relay system" evidence="24">
    <location>
        <position position="652"/>
    </location>
</feature>
<evidence type="ECO:0000256" key="7">
    <source>
        <dbReference type="ARBA" id="ARBA00022525"/>
    </source>
</evidence>
<dbReference type="Proteomes" id="UP000522663">
    <property type="component" value="Unassembled WGS sequence"/>
</dbReference>
<dbReference type="PROSITE" id="PS00135">
    <property type="entry name" value="TRYPSIN_SER"/>
    <property type="match status" value="1"/>
</dbReference>
<evidence type="ECO:0000256" key="25">
    <source>
        <dbReference type="PROSITE-ProRule" id="PRU00302"/>
    </source>
</evidence>
<dbReference type="Gene3D" id="2.40.10.10">
    <property type="entry name" value="Trypsin-like serine proteases"/>
    <property type="match status" value="2"/>
</dbReference>
<dbReference type="Pfam" id="PF00084">
    <property type="entry name" value="Sushi"/>
    <property type="match status" value="2"/>
</dbReference>
<keyword evidence="8" id="KW-0399">Innate immunity</keyword>
<proteinExistence type="predicted"/>
<comment type="subcellular location">
    <subcellularLocation>
        <location evidence="4">Cell surface</location>
    </subcellularLocation>
    <subcellularLocation>
        <location evidence="5">Secreted</location>
    </subcellularLocation>
</comment>
<comment type="cofactor">
    <cofactor evidence="3">
        <name>Mg(2+)</name>
        <dbReference type="ChEBI" id="CHEBI:18420"/>
    </cofactor>
</comment>
<keyword evidence="15 26" id="KW-0720">Serine protease</keyword>
<dbReference type="GO" id="GO:0009617">
    <property type="term" value="P:response to bacterium"/>
    <property type="evidence" value="ECO:0007669"/>
    <property type="project" value="TreeGrafter"/>
</dbReference>
<feature type="non-terminal residue" evidence="31">
    <location>
        <position position="1"/>
    </location>
</feature>
<dbReference type="InterPro" id="IPR000436">
    <property type="entry name" value="Sushi_SCR_CCP_dom"/>
</dbReference>
<comment type="caution">
    <text evidence="25">Lacks conserved residue(s) required for the propagation of feature annotation.</text>
</comment>
<dbReference type="InterPro" id="IPR018114">
    <property type="entry name" value="TRYPSIN_HIS"/>
</dbReference>
<dbReference type="CDD" id="cd00033">
    <property type="entry name" value="CCP"/>
    <property type="match status" value="1"/>
</dbReference>
<accession>A0A7K9Z0W2</accession>
<evidence type="ECO:0000256" key="14">
    <source>
        <dbReference type="ARBA" id="ARBA00022801"/>
    </source>
</evidence>
<evidence type="ECO:0000256" key="5">
    <source>
        <dbReference type="ARBA" id="ARBA00004613"/>
    </source>
</evidence>
<feature type="active site" description="Charge relay system" evidence="24">
    <location>
        <position position="453"/>
    </location>
</feature>
<keyword evidence="13" id="KW-0677">Repeat</keyword>
<dbReference type="GO" id="GO:0046872">
    <property type="term" value="F:metal ion binding"/>
    <property type="evidence" value="ECO:0007669"/>
    <property type="project" value="UniProtKB-KW"/>
</dbReference>
<dbReference type="OrthoDB" id="6127264at2759"/>
<dbReference type="Gene3D" id="3.40.50.410">
    <property type="entry name" value="von Willebrand factor, type A domain"/>
    <property type="match status" value="1"/>
</dbReference>
<feature type="region of interest" description="Disordered" evidence="27">
    <location>
        <begin position="1"/>
        <end position="29"/>
    </location>
</feature>
<evidence type="ECO:0000256" key="6">
    <source>
        <dbReference type="ARBA" id="ARBA00017023"/>
    </source>
</evidence>
<feature type="disulfide bond" evidence="25">
    <location>
        <begin position="66"/>
        <end position="93"/>
    </location>
</feature>
<dbReference type="InterPro" id="IPR036465">
    <property type="entry name" value="vWFA_dom_sf"/>
</dbReference>
<evidence type="ECO:0000256" key="20">
    <source>
        <dbReference type="ARBA" id="ARBA00029636"/>
    </source>
</evidence>
<feature type="compositionally biased region" description="Pro residues" evidence="27">
    <location>
        <begin position="1"/>
        <end position="14"/>
    </location>
</feature>
<comment type="function">
    <text evidence="22">Catalytic component of the complement C3 and C5 convertase complexes. Following complement activation, recruited to the surface of pathogens by complement C4b opsonin to form the C3 convertase, or C3b and C4b opsonins to form the C5 convertase. As part of the C3 convertase, cleaves and activate C3 into C3a anaphylatoxin and C3b opsonin, the next components of the complement pathways. As part of the C5 convertase, cleaves and activate C5 into C5a anaphylatoxin and C5b component of the membrane attack complex.</text>
</comment>
<evidence type="ECO:0000256" key="8">
    <source>
        <dbReference type="ARBA" id="ARBA00022588"/>
    </source>
</evidence>
<dbReference type="PROSITE" id="PS50923">
    <property type="entry name" value="SUSHI"/>
    <property type="match status" value="2"/>
</dbReference>
<evidence type="ECO:0000256" key="15">
    <source>
        <dbReference type="ARBA" id="ARBA00022825"/>
    </source>
</evidence>
<dbReference type="GO" id="GO:0006958">
    <property type="term" value="P:complement activation, classical pathway"/>
    <property type="evidence" value="ECO:0007669"/>
    <property type="project" value="UniProtKB-KW"/>
</dbReference>
<comment type="caution">
    <text evidence="31">The sequence shown here is derived from an EMBL/GenBank/DDBJ whole genome shotgun (WGS) entry which is preliminary data.</text>
</comment>